<dbReference type="SUPFAM" id="SSF53955">
    <property type="entry name" value="Lysozyme-like"/>
    <property type="match status" value="1"/>
</dbReference>
<evidence type="ECO:0000256" key="3">
    <source>
        <dbReference type="ARBA" id="ARBA00022645"/>
    </source>
</evidence>
<reference evidence="18 19" key="1">
    <citation type="submission" date="2017-06" db="EMBL/GenBank/DDBJ databases">
        <authorList>
            <consortium name="Pathogen Informatics"/>
        </authorList>
    </citation>
    <scope>NUCLEOTIDE SEQUENCE [LARGE SCALE GENOMIC DNA]</scope>
    <source>
        <strain evidence="18 19">NCTC10570</strain>
    </source>
</reference>
<dbReference type="GO" id="GO:0006508">
    <property type="term" value="P:proteolysis"/>
    <property type="evidence" value="ECO:0007669"/>
    <property type="project" value="UniProtKB-KW"/>
</dbReference>
<dbReference type="Gene3D" id="1.10.3810.10">
    <property type="entry name" value="Biosynthetic peptidoglycan transglycosylase-like"/>
    <property type="match status" value="1"/>
</dbReference>
<evidence type="ECO:0000256" key="11">
    <source>
        <dbReference type="ARBA" id="ARBA00023316"/>
    </source>
</evidence>
<dbReference type="AlphaFoldDB" id="A0A239TD91"/>
<keyword evidence="6" id="KW-0808">Transferase</keyword>
<evidence type="ECO:0000256" key="2">
    <source>
        <dbReference type="ARBA" id="ARBA00007739"/>
    </source>
</evidence>
<keyword evidence="19" id="KW-1185">Reference proteome</keyword>
<dbReference type="GO" id="GO:0071555">
    <property type="term" value="P:cell wall organization"/>
    <property type="evidence" value="ECO:0007669"/>
    <property type="project" value="UniProtKB-KW"/>
</dbReference>
<dbReference type="RefSeq" id="WP_027889279.1">
    <property type="nucleotide sequence ID" value="NZ_LT906446.1"/>
</dbReference>
<feature type="domain" description="Penicillin-binding protein transpeptidase" evidence="16">
    <location>
        <begin position="345"/>
        <end position="617"/>
    </location>
</feature>
<evidence type="ECO:0000256" key="8">
    <source>
        <dbReference type="ARBA" id="ARBA00022960"/>
    </source>
</evidence>
<feature type="domain" description="Glycosyl transferase family 51" evidence="17">
    <location>
        <begin position="75"/>
        <end position="250"/>
    </location>
</feature>
<dbReference type="FunFam" id="1.10.3810.10:FF:000001">
    <property type="entry name" value="Penicillin-binding protein 1A"/>
    <property type="match status" value="1"/>
</dbReference>
<dbReference type="GO" id="GO:0009252">
    <property type="term" value="P:peptidoglycan biosynthetic process"/>
    <property type="evidence" value="ECO:0007669"/>
    <property type="project" value="UniProtKB-KW"/>
</dbReference>
<keyword evidence="15" id="KW-1133">Transmembrane helix</keyword>
<keyword evidence="11" id="KW-0961">Cell wall biogenesis/degradation</keyword>
<dbReference type="GO" id="GO:0008658">
    <property type="term" value="F:penicillin binding"/>
    <property type="evidence" value="ECO:0007669"/>
    <property type="project" value="InterPro"/>
</dbReference>
<evidence type="ECO:0000259" key="16">
    <source>
        <dbReference type="Pfam" id="PF00905"/>
    </source>
</evidence>
<evidence type="ECO:0000256" key="14">
    <source>
        <dbReference type="SAM" id="MobiDB-lite"/>
    </source>
</evidence>
<comment type="catalytic activity">
    <reaction evidence="13">
        <text>[GlcNAc-(1-&gt;4)-Mur2Ac(oyl-L-Ala-gamma-D-Glu-L-Lys-D-Ala-D-Ala)](n)-di-trans,octa-cis-undecaprenyl diphosphate + beta-D-GlcNAc-(1-&gt;4)-Mur2Ac(oyl-L-Ala-gamma-D-Glu-L-Lys-D-Ala-D-Ala)-di-trans,octa-cis-undecaprenyl diphosphate = [GlcNAc-(1-&gt;4)-Mur2Ac(oyl-L-Ala-gamma-D-Glu-L-Lys-D-Ala-D-Ala)](n+1)-di-trans,octa-cis-undecaprenyl diphosphate + di-trans,octa-cis-undecaprenyl diphosphate + H(+)</text>
        <dbReference type="Rhea" id="RHEA:23708"/>
        <dbReference type="Rhea" id="RHEA-COMP:9602"/>
        <dbReference type="Rhea" id="RHEA-COMP:9603"/>
        <dbReference type="ChEBI" id="CHEBI:15378"/>
        <dbReference type="ChEBI" id="CHEBI:58405"/>
        <dbReference type="ChEBI" id="CHEBI:60033"/>
        <dbReference type="ChEBI" id="CHEBI:78435"/>
        <dbReference type="EC" id="2.4.99.28"/>
    </reaction>
</comment>
<dbReference type="PANTHER" id="PTHR32282:SF33">
    <property type="entry name" value="PEPTIDOGLYCAN GLYCOSYLTRANSFERASE"/>
    <property type="match status" value="1"/>
</dbReference>
<dbReference type="InterPro" id="IPR001264">
    <property type="entry name" value="Glyco_trans_51"/>
</dbReference>
<evidence type="ECO:0000256" key="7">
    <source>
        <dbReference type="ARBA" id="ARBA00022801"/>
    </source>
</evidence>
<gene>
    <name evidence="18" type="primary">pbpD</name>
    <name evidence="18" type="ORF">SAMEA4364220_00456</name>
</gene>
<keyword evidence="15" id="KW-0812">Transmembrane</keyword>
<evidence type="ECO:0000256" key="5">
    <source>
        <dbReference type="ARBA" id="ARBA00022676"/>
    </source>
</evidence>
<dbReference type="InterPro" id="IPR023346">
    <property type="entry name" value="Lysozyme-like_dom_sf"/>
</dbReference>
<dbReference type="InterPro" id="IPR001460">
    <property type="entry name" value="PCN-bd_Tpept"/>
</dbReference>
<evidence type="ECO:0000256" key="15">
    <source>
        <dbReference type="SAM" id="Phobius"/>
    </source>
</evidence>
<keyword evidence="4" id="KW-0645">Protease</keyword>
<evidence type="ECO:0000313" key="19">
    <source>
        <dbReference type="Proteomes" id="UP000215383"/>
    </source>
</evidence>
<dbReference type="PANTHER" id="PTHR32282">
    <property type="entry name" value="BINDING PROTEIN TRANSPEPTIDASE, PUTATIVE-RELATED"/>
    <property type="match status" value="1"/>
</dbReference>
<feature type="region of interest" description="Disordered" evidence="14">
    <location>
        <begin position="629"/>
        <end position="724"/>
    </location>
</feature>
<dbReference type="eggNOG" id="COG0744">
    <property type="taxonomic scope" value="Bacteria"/>
</dbReference>
<dbReference type="EMBL" id="LT906446">
    <property type="protein sequence ID" value="SNU95661.1"/>
    <property type="molecule type" value="Genomic_DNA"/>
</dbReference>
<keyword evidence="15" id="KW-0472">Membrane</keyword>
<dbReference type="SUPFAM" id="SSF56601">
    <property type="entry name" value="beta-lactamase/transpeptidase-like"/>
    <property type="match status" value="1"/>
</dbReference>
<dbReference type="GO" id="GO:0008360">
    <property type="term" value="P:regulation of cell shape"/>
    <property type="evidence" value="ECO:0007669"/>
    <property type="project" value="UniProtKB-KW"/>
</dbReference>
<keyword evidence="10" id="KW-0511">Multifunctional enzyme</keyword>
<dbReference type="InterPro" id="IPR012338">
    <property type="entry name" value="Beta-lactam/transpept-like"/>
</dbReference>
<dbReference type="GO" id="GO:0009002">
    <property type="term" value="F:serine-type D-Ala-D-Ala carboxypeptidase activity"/>
    <property type="evidence" value="ECO:0007669"/>
    <property type="project" value="UniProtKB-EC"/>
</dbReference>
<dbReference type="Pfam" id="PF00912">
    <property type="entry name" value="Transgly"/>
    <property type="match status" value="1"/>
</dbReference>
<feature type="compositionally biased region" description="Basic and acidic residues" evidence="14">
    <location>
        <begin position="644"/>
        <end position="682"/>
    </location>
</feature>
<dbReference type="Pfam" id="PF00905">
    <property type="entry name" value="Transpeptidase"/>
    <property type="match status" value="1"/>
</dbReference>
<accession>A0A239TD91</accession>
<keyword evidence="5" id="KW-0328">Glycosyltransferase</keyword>
<evidence type="ECO:0000259" key="17">
    <source>
        <dbReference type="Pfam" id="PF00912"/>
    </source>
</evidence>
<name>A0A239TD91_9FIRM</name>
<feature type="compositionally biased region" description="Basic residues" evidence="14">
    <location>
        <begin position="8"/>
        <end position="19"/>
    </location>
</feature>
<evidence type="ECO:0000313" key="18">
    <source>
        <dbReference type="EMBL" id="SNU95661.1"/>
    </source>
</evidence>
<keyword evidence="7" id="KW-0378">Hydrolase</keyword>
<dbReference type="GO" id="GO:0008955">
    <property type="term" value="F:peptidoglycan glycosyltransferase activity"/>
    <property type="evidence" value="ECO:0007669"/>
    <property type="project" value="UniProtKB-EC"/>
</dbReference>
<proteinExistence type="inferred from homology"/>
<evidence type="ECO:0000256" key="9">
    <source>
        <dbReference type="ARBA" id="ARBA00022984"/>
    </source>
</evidence>
<evidence type="ECO:0000256" key="10">
    <source>
        <dbReference type="ARBA" id="ARBA00023268"/>
    </source>
</evidence>
<dbReference type="GO" id="GO:0030288">
    <property type="term" value="C:outer membrane-bounded periplasmic space"/>
    <property type="evidence" value="ECO:0007669"/>
    <property type="project" value="TreeGrafter"/>
</dbReference>
<comment type="catalytic activity">
    <reaction evidence="12">
        <text>Preferential cleavage: (Ac)2-L-Lys-D-Ala-|-D-Ala. Also transpeptidation of peptidyl-alanyl moieties that are N-acyl substituents of D-alanine.</text>
        <dbReference type="EC" id="3.4.16.4"/>
    </reaction>
</comment>
<keyword evidence="9" id="KW-0573">Peptidoglycan synthesis</keyword>
<dbReference type="GeneID" id="78506489"/>
<feature type="region of interest" description="Disordered" evidence="14">
    <location>
        <begin position="1"/>
        <end position="20"/>
    </location>
</feature>
<evidence type="ECO:0000256" key="1">
    <source>
        <dbReference type="ARBA" id="ARBA00007090"/>
    </source>
</evidence>
<evidence type="ECO:0000256" key="6">
    <source>
        <dbReference type="ARBA" id="ARBA00022679"/>
    </source>
</evidence>
<dbReference type="NCBIfam" id="TIGR02074">
    <property type="entry name" value="PBP_1a_fam"/>
    <property type="match status" value="1"/>
</dbReference>
<dbReference type="Gene3D" id="3.40.710.10">
    <property type="entry name" value="DD-peptidase/beta-lactamase superfamily"/>
    <property type="match status" value="1"/>
</dbReference>
<keyword evidence="3" id="KW-0121">Carboxypeptidase</keyword>
<keyword evidence="8" id="KW-0133">Cell shape</keyword>
<comment type="similarity">
    <text evidence="1">In the C-terminal section; belongs to the transpeptidase family.</text>
</comment>
<dbReference type="Proteomes" id="UP000215383">
    <property type="component" value="Chromosome 1"/>
</dbReference>
<dbReference type="InterPro" id="IPR050396">
    <property type="entry name" value="Glycosyltr_51/Transpeptidase"/>
</dbReference>
<evidence type="ECO:0000256" key="13">
    <source>
        <dbReference type="ARBA" id="ARBA00049902"/>
    </source>
</evidence>
<dbReference type="InterPro" id="IPR036950">
    <property type="entry name" value="PBP_transglycosylase"/>
</dbReference>
<evidence type="ECO:0000256" key="12">
    <source>
        <dbReference type="ARBA" id="ARBA00034000"/>
    </source>
</evidence>
<protein>
    <submittedName>
        <fullName evidence="18">Penicillin-binding protein 4</fullName>
    </submittedName>
</protein>
<sequence length="724" mass="79779">MDKEPHNGKRHTNPAKQPKKNSSFSLKKILLFMISLIIVVFLGVGCGLVAIGMSGDKDVSDIHPPASSQIFDMNGNLITNIHATENRTLVSLDKIPKNLQNAFIAVEDNRFYEHNGVDPRGILRALYSNVVSGEVAQGGSTITQQLAKNAFLSQDRTITRKIQEFFIALRLEQQYTKDEILEMYLNQIYFGRGAYGVQAAAQTYFGKDVDQLNLSECAMLAGIPRSPNYYSPLNNLSAAMERRSEVLDQMVKYDYITPDMAVKTKREQLQLVNPKEEEQNNTASYFIDYVTQEMIDKFGADAVYKEGLKIYVSIDMNMQKAAEQSINTLLPTYYDDANGLKQPQGALIAIDPTTGYIKAMVGGRGTDQFNRATMAVRQPGSSFKPFTFATALEANMTPDTTIEDKPFKLGDWQPQNYNRTFSGTVTMRQTAINSLNVPTVRLAEKVSIDKVLATAQNLGISTLVMNSAPGEPNDKNLAASIGGLTQGVTVLDMAGAYSAFANHGIYTKPVAVVKVIDRKGKVIYENKPETKQVLSERTATLLTSMLQDVIARGTGTGAKINCPAAGKTGTTDDYQDAWFAGYTPNLVTVVWMGCDDNAQMPGVTGGTIPAKIWQNFMNAALQNVPAKNFDGSDTSISNPVTSVESEKETTTRERRSSRDRDNTPRRDEQHQDGINEQHRRPVNEATPDEQEPAPEVGLSYEQEAIEPERQNIPAPSIQQGKGLN</sequence>
<evidence type="ECO:0000256" key="4">
    <source>
        <dbReference type="ARBA" id="ARBA00022670"/>
    </source>
</evidence>
<organism evidence="18 19">
    <name type="scientific">Megamonas hypermegale</name>
    <dbReference type="NCBI Taxonomy" id="158847"/>
    <lineage>
        <taxon>Bacteria</taxon>
        <taxon>Bacillati</taxon>
        <taxon>Bacillota</taxon>
        <taxon>Negativicutes</taxon>
        <taxon>Selenomonadales</taxon>
        <taxon>Selenomonadaceae</taxon>
        <taxon>Megamonas</taxon>
    </lineage>
</organism>
<feature type="transmembrane region" description="Helical" evidence="15">
    <location>
        <begin position="29"/>
        <end position="53"/>
    </location>
</feature>
<comment type="similarity">
    <text evidence="2">In the N-terminal section; belongs to the glycosyltransferase 51 family.</text>
</comment>